<name>A0A7S1J015_9EUGL</name>
<reference evidence="1" key="1">
    <citation type="submission" date="2021-01" db="EMBL/GenBank/DDBJ databases">
        <authorList>
            <person name="Corre E."/>
            <person name="Pelletier E."/>
            <person name="Niang G."/>
            <person name="Scheremetjew M."/>
            <person name="Finn R."/>
            <person name="Kale V."/>
            <person name="Holt S."/>
            <person name="Cochrane G."/>
            <person name="Meng A."/>
            <person name="Brown T."/>
            <person name="Cohen L."/>
        </authorList>
    </citation>
    <scope>NUCLEOTIDE SEQUENCE</scope>
    <source>
        <strain evidence="1">NIES-381</strain>
    </source>
</reference>
<dbReference type="EMBL" id="HBGA01105507">
    <property type="protein sequence ID" value="CAD9028072.1"/>
    <property type="molecule type" value="Transcribed_RNA"/>
</dbReference>
<sequence>MNLQTMDLEQCQGWTIHTDGTVRQLDEPSKPLTPPSLVHRVVQYPTEAQSLVKRAVTDEYAPEVRHGPPPPLPDATGIIRELHSRLQSVPKQSTTAPFLDGFRFSMRTPFGMQDSRHQQLLGEVGALRSHMQEENW</sequence>
<protein>
    <submittedName>
        <fullName evidence="1">Uncharacterized protein</fullName>
    </submittedName>
</protein>
<dbReference type="AlphaFoldDB" id="A0A7S1J015"/>
<organism evidence="1">
    <name type="scientific">Eutreptiella gymnastica</name>
    <dbReference type="NCBI Taxonomy" id="73025"/>
    <lineage>
        <taxon>Eukaryota</taxon>
        <taxon>Discoba</taxon>
        <taxon>Euglenozoa</taxon>
        <taxon>Euglenida</taxon>
        <taxon>Spirocuta</taxon>
        <taxon>Euglenophyceae</taxon>
        <taxon>Eutreptiales</taxon>
        <taxon>Eutreptiaceae</taxon>
        <taxon>Eutreptiella</taxon>
    </lineage>
</organism>
<evidence type="ECO:0000313" key="1">
    <source>
        <dbReference type="EMBL" id="CAD9028072.1"/>
    </source>
</evidence>
<proteinExistence type="predicted"/>
<gene>
    <name evidence="1" type="ORF">EGYM00392_LOCUS39207</name>
</gene>
<accession>A0A7S1J015</accession>